<proteinExistence type="predicted"/>
<comment type="caution">
    <text evidence="2">The sequence shown here is derived from an EMBL/GenBank/DDBJ whole genome shotgun (WGS) entry which is preliminary data.</text>
</comment>
<evidence type="ECO:0000313" key="2">
    <source>
        <dbReference type="EMBL" id="CAF1385940.1"/>
    </source>
</evidence>
<dbReference type="AlphaFoldDB" id="A0A815JTQ2"/>
<sequence>MIIGFTMTDLSKNINLRESSSFSSMDVISDQSESIYNSSMNETLYSYDNEFGLSNEIMRFLFIAITTITVLVCLTICISACICICLNRYVKEYYYQ</sequence>
<protein>
    <submittedName>
        <fullName evidence="2">Uncharacterized protein</fullName>
    </submittedName>
</protein>
<evidence type="ECO:0000313" key="3">
    <source>
        <dbReference type="Proteomes" id="UP000663864"/>
    </source>
</evidence>
<dbReference type="EMBL" id="CAJNOT010003474">
    <property type="protein sequence ID" value="CAF1385940.1"/>
    <property type="molecule type" value="Genomic_DNA"/>
</dbReference>
<keyword evidence="1" id="KW-1133">Transmembrane helix</keyword>
<reference evidence="2" key="1">
    <citation type="submission" date="2021-02" db="EMBL/GenBank/DDBJ databases">
        <authorList>
            <person name="Nowell W R."/>
        </authorList>
    </citation>
    <scope>NUCLEOTIDE SEQUENCE</scope>
</reference>
<keyword evidence="1" id="KW-0472">Membrane</keyword>
<organism evidence="2 3">
    <name type="scientific">Rotaria sordida</name>
    <dbReference type="NCBI Taxonomy" id="392033"/>
    <lineage>
        <taxon>Eukaryota</taxon>
        <taxon>Metazoa</taxon>
        <taxon>Spiralia</taxon>
        <taxon>Gnathifera</taxon>
        <taxon>Rotifera</taxon>
        <taxon>Eurotatoria</taxon>
        <taxon>Bdelloidea</taxon>
        <taxon>Philodinida</taxon>
        <taxon>Philodinidae</taxon>
        <taxon>Rotaria</taxon>
    </lineage>
</organism>
<feature type="transmembrane region" description="Helical" evidence="1">
    <location>
        <begin position="60"/>
        <end position="86"/>
    </location>
</feature>
<accession>A0A815JTQ2</accession>
<evidence type="ECO:0000256" key="1">
    <source>
        <dbReference type="SAM" id="Phobius"/>
    </source>
</evidence>
<gene>
    <name evidence="2" type="ORF">ZHD862_LOCUS32367</name>
</gene>
<name>A0A815JTQ2_9BILA</name>
<keyword evidence="1" id="KW-0812">Transmembrane</keyword>
<dbReference type="Proteomes" id="UP000663864">
    <property type="component" value="Unassembled WGS sequence"/>
</dbReference>